<feature type="domain" description="PKD-like" evidence="2">
    <location>
        <begin position="53"/>
        <end position="140"/>
    </location>
</feature>
<evidence type="ECO:0000259" key="2">
    <source>
        <dbReference type="Pfam" id="PF19406"/>
    </source>
</evidence>
<evidence type="ECO:0000313" key="4">
    <source>
        <dbReference type="EMBL" id="SFA93011.1"/>
    </source>
</evidence>
<feature type="region of interest" description="Disordered" evidence="1">
    <location>
        <begin position="1521"/>
        <end position="1586"/>
    </location>
</feature>
<accession>A0A1I0WWI9</accession>
<feature type="region of interest" description="Disordered" evidence="1">
    <location>
        <begin position="1"/>
        <end position="20"/>
    </location>
</feature>
<feature type="compositionally biased region" description="Gly residues" evidence="1">
    <location>
        <begin position="1577"/>
        <end position="1586"/>
    </location>
</feature>
<feature type="domain" description="PKD-like" evidence="2">
    <location>
        <begin position="2"/>
        <end position="45"/>
    </location>
</feature>
<evidence type="ECO:0000313" key="5">
    <source>
        <dbReference type="Proteomes" id="UP000198790"/>
    </source>
</evidence>
<feature type="compositionally biased region" description="Gly residues" evidence="1">
    <location>
        <begin position="1550"/>
        <end position="1569"/>
    </location>
</feature>
<feature type="domain" description="PKD-like" evidence="2">
    <location>
        <begin position="147"/>
        <end position="233"/>
    </location>
</feature>
<feature type="compositionally biased region" description="Low complexity" evidence="1">
    <location>
        <begin position="8"/>
        <end position="20"/>
    </location>
</feature>
<dbReference type="Pfam" id="PF21722">
    <property type="entry name" value="Gly_rich_2"/>
    <property type="match status" value="1"/>
</dbReference>
<feature type="domain" description="PKD-like" evidence="2">
    <location>
        <begin position="913"/>
        <end position="998"/>
    </location>
</feature>
<dbReference type="InterPro" id="IPR013783">
    <property type="entry name" value="Ig-like_fold"/>
</dbReference>
<evidence type="ECO:0008006" key="6">
    <source>
        <dbReference type="Google" id="ProtNLM"/>
    </source>
</evidence>
<evidence type="ECO:0000256" key="1">
    <source>
        <dbReference type="SAM" id="MobiDB-lite"/>
    </source>
</evidence>
<feature type="domain" description="Glycine-rich" evidence="3">
    <location>
        <begin position="1423"/>
        <end position="1689"/>
    </location>
</feature>
<dbReference type="STRING" id="237018.SAMN04489723_102362"/>
<feature type="domain" description="PKD-like" evidence="2">
    <location>
        <begin position="727"/>
        <end position="811"/>
    </location>
</feature>
<name>A0A1I0WWI9_9BACT</name>
<reference evidence="4 5" key="1">
    <citation type="submission" date="2016-10" db="EMBL/GenBank/DDBJ databases">
        <authorList>
            <person name="de Groot N.N."/>
        </authorList>
    </citation>
    <scope>NUCLEOTIDE SEQUENCE [LARGE SCALE GENOMIC DNA]</scope>
    <source>
        <strain evidence="4 5">DSM 23399</strain>
    </source>
</reference>
<sequence length="1888" mass="190877">GASNISGTLTNPTNTPQTATYTVTPTSGSCTGNTFTVIVTLSPKPAVTNMTSAVCSGDAFTATPANGTNGVVPAGTTYSWNLLSVTGGLTGGTSGSGSSITGTLTNPTSVPQTAIYEVTPTSGSCSDNTFLVTVTVDPKPEVTDIADTICSGDSFALTPIDATDGIVPPGTTYSWGVPAISGGLTGGAIGSGSSISGTLTNPTNTVQTATYTVTPTVNGCTGPNFTVTVTVDPIATITPITDNVCTGDAFSITPANGTDGIVPTGTTYTWDSPMVTGGITGGAAGSGISIDGTLVNPTNTPQTATYTVTPTSGSCIGPTFTVTLTVDPITAITAQPTNTGDIECFGDGFDPISVTAIGGGLTYQWYSKTDTSDPVSNPGTVVSGATSASFTPPSTTPFFNSYYYYVAVTGNCGVEISSLSGEYIVTPPATSIIQQPLTTDVERCKDGSFIPLEVIAIGEIDATFPAIIYQWYSNTSPSNTGGTLILGANSSTFTPPSNTVGIVYYYATAASKCGTVPTDVSGAHTVTPLTEITDEDLAGQTICDGAFFSSISVDAIGTGTLTYQWYQNDQNSTSTGNITAIGSGSNLFTPPATLGTYYYFVVVSSDCGPDETSSVSGLFTVNPIPTVTNTYLDQTICSSGSTTEVIFTSDVSGTIFNWTATATTGVSGFTGNGSGPIPIETISTTATTQGTVTYVITPTANGCPGPTTSYTVFVDPLPTVTNTPLTQTICSGASTTEVPLTSDVAGTTFNWTATATTGVSGFTASGSGPIPVEKITTTATSQGTVTYVITPIASGCPGPPTNYTVLVDPIPTVTNTLLTQTICSGGNTTEVLPTSDVAGTTFNWTATATTGVSGFTASGSGPIPVEAISTSENTQGMVTYVITPTASGCPGPATNYTVLVDPLPTVTNTSLTQTICSGGSTTQVDLTSDVSGVIFNWTASASSTDISGFTISGSGPIPVETISNSGTTQGTVTYSIIPSANGCSGPATDYVVSVDPLPVPTFTSSPASNVCAEIDEITYTTQSGQTNYIWTIPGVAGTDYNITAGGVSPSNNSVSIIWLTDGSKTVEVSYTNSSTGCVAASPASFTTDVEELATVSPTSNSFPSVCISSPILSPFTQPTTGVTGIGTPTGLPLGVTATFNQSTGEIEFSGNVSGAPTQLYTYSIPLTGNCINGLTATGTIDVTPDYELTSVGSVSATVLPGSATIIINGNVSSLPDGQYVVTYDLFDQDNNLIQGNIGSAPFTVSNGRGSFPSIELSDETIEVYELTIKSIKKVTDVCTINLDVNDPVNTTFFSLCGAPFNEDGTFYVPAGIYEITIQAIAAGSAGNSDLITIPVTPGEPLGIFVGVGGAAGTDRDSWVTRDSSDPNPQSTALTYVSGSGGNVNGQVLISYSCPDPNSNDCIEVIDDGGQSGLTVIRFICDDAWDIPEGLVEFSVYAIGAGGGGGMGPTAGGGGAGGFTSTTFTSTDPYGIAAGNSLTIDIGTVGLGAPTVNVKGGNGGETEVSDPSGNISVNLTAQGGGGGGSFNNLDGGNGASGGGGAYSDQSNDTPGIGGAGMPGQGNNGGNGGRGNRPNHARGGAGGGGVGGIGENGSGAGVGISKSGVGGNGVAISLGGTTYPYGAGGGGIGFNFNGNTNDPGLGGEVNGVIIGGTATDNGIGGNGTIYTGSGGGAGTLGGGNGSSGVAYITYYNYRILQVEYLYFEAKLNTANRSGELTWATAKEWENDRFEIERATNGDLTSWTKIGEVKGQGYSDSATDYKFEDTNLPAAGGNIFYRLKQIDVDGSFTYSVTRSIKVPSLKGQSKWIAYPNPSSPGNYVTVDLLDRSNFRDEQIIIKISDVKGVFQSHSVNTIEEVSIAVNKYLEQAAPGIHIVQLIWGTNSEQLKIVRR</sequence>
<dbReference type="EMBL" id="FOKK01000002">
    <property type="protein sequence ID" value="SFA93011.1"/>
    <property type="molecule type" value="Genomic_DNA"/>
</dbReference>
<dbReference type="Proteomes" id="UP000198790">
    <property type="component" value="Unassembled WGS sequence"/>
</dbReference>
<dbReference type="InterPro" id="IPR049304">
    <property type="entry name" value="Gly_rich_dom"/>
</dbReference>
<evidence type="ECO:0000259" key="3">
    <source>
        <dbReference type="Pfam" id="PF21722"/>
    </source>
</evidence>
<feature type="domain" description="PKD-like" evidence="2">
    <location>
        <begin position="634"/>
        <end position="718"/>
    </location>
</feature>
<feature type="compositionally biased region" description="Gly residues" evidence="1">
    <location>
        <begin position="1521"/>
        <end position="1540"/>
    </location>
</feature>
<proteinExistence type="predicted"/>
<gene>
    <name evidence="4" type="ORF">SAMN04489723_102362</name>
</gene>
<protein>
    <recommendedName>
        <fullName evidence="6">T9SS type A sorting domain-containing protein</fullName>
    </recommendedName>
</protein>
<feature type="domain" description="PKD-like" evidence="2">
    <location>
        <begin position="820"/>
        <end position="904"/>
    </location>
</feature>
<dbReference type="InterPro" id="IPR045828">
    <property type="entry name" value="PKD_Bacteroidetes"/>
</dbReference>
<dbReference type="Gene3D" id="2.60.40.10">
    <property type="entry name" value="Immunoglobulins"/>
    <property type="match status" value="1"/>
</dbReference>
<dbReference type="Pfam" id="PF19406">
    <property type="entry name" value="PKD_5"/>
    <property type="match status" value="8"/>
</dbReference>
<feature type="non-terminal residue" evidence="4">
    <location>
        <position position="1"/>
    </location>
</feature>
<keyword evidence="5" id="KW-1185">Reference proteome</keyword>
<organism evidence="4 5">
    <name type="scientific">Algoriphagus aquimarinus</name>
    <dbReference type="NCBI Taxonomy" id="237018"/>
    <lineage>
        <taxon>Bacteria</taxon>
        <taxon>Pseudomonadati</taxon>
        <taxon>Bacteroidota</taxon>
        <taxon>Cytophagia</taxon>
        <taxon>Cytophagales</taxon>
        <taxon>Cyclobacteriaceae</taxon>
        <taxon>Algoriphagus</taxon>
    </lineage>
</organism>
<feature type="domain" description="PKD-like" evidence="2">
    <location>
        <begin position="243"/>
        <end position="328"/>
    </location>
</feature>
<dbReference type="RefSeq" id="WP_217647290.1">
    <property type="nucleotide sequence ID" value="NZ_FOKK01000002.1"/>
</dbReference>